<keyword evidence="3" id="KW-1185">Reference proteome</keyword>
<feature type="domain" description="ASCH" evidence="1">
    <location>
        <begin position="7"/>
        <end position="88"/>
    </location>
</feature>
<dbReference type="SUPFAM" id="SSF88697">
    <property type="entry name" value="PUA domain-like"/>
    <property type="match status" value="1"/>
</dbReference>
<name>A0A5D4H1Y9_9HYPH</name>
<proteinExistence type="predicted"/>
<protein>
    <submittedName>
        <fullName evidence="2">ASCH domain-containing protein</fullName>
    </submittedName>
</protein>
<organism evidence="2 3">
    <name type="scientific">Neoaquamicrobium microcysteis</name>
    <dbReference type="NCBI Taxonomy" id="2682781"/>
    <lineage>
        <taxon>Bacteria</taxon>
        <taxon>Pseudomonadati</taxon>
        <taxon>Pseudomonadota</taxon>
        <taxon>Alphaproteobacteria</taxon>
        <taxon>Hyphomicrobiales</taxon>
        <taxon>Phyllobacteriaceae</taxon>
        <taxon>Neoaquamicrobium</taxon>
    </lineage>
</organism>
<dbReference type="AlphaFoldDB" id="A0A5D4H1Y9"/>
<evidence type="ECO:0000259" key="1">
    <source>
        <dbReference type="Pfam" id="PF04266"/>
    </source>
</evidence>
<sequence length="120" mass="13687">MQSLLVVARLFPLIESGEKRSTIRWREQRIEPGLMTYVCQGDVHKTALVHVTRCTDMPLREAAAFLGKQDEWPNAVMLEGMREHYPEIELASIVQIVEHLSPAETTAWRDACNDLRPEAS</sequence>
<evidence type="ECO:0000313" key="2">
    <source>
        <dbReference type="EMBL" id="TYR34577.1"/>
    </source>
</evidence>
<reference evidence="2 3" key="2">
    <citation type="submission" date="2019-09" db="EMBL/GenBank/DDBJ databases">
        <title>Mesorhizobium sp. MaA-C15 isolated from Microcystis aeruginosa.</title>
        <authorList>
            <person name="Jeong S.E."/>
            <person name="Jin H.M."/>
            <person name="Jeon C.O."/>
        </authorList>
    </citation>
    <scope>NUCLEOTIDE SEQUENCE [LARGE SCALE GENOMIC DNA]</scope>
    <source>
        <strain evidence="2 3">MaA-C15</strain>
    </source>
</reference>
<evidence type="ECO:0000313" key="3">
    <source>
        <dbReference type="Proteomes" id="UP000323258"/>
    </source>
</evidence>
<dbReference type="InterPro" id="IPR015947">
    <property type="entry name" value="PUA-like_sf"/>
</dbReference>
<dbReference type="OrthoDB" id="6539093at2"/>
<dbReference type="Pfam" id="PF04266">
    <property type="entry name" value="ASCH"/>
    <property type="match status" value="1"/>
</dbReference>
<dbReference type="EMBL" id="VSZS01000055">
    <property type="protein sequence ID" value="TYR34577.1"/>
    <property type="molecule type" value="Genomic_DNA"/>
</dbReference>
<dbReference type="RefSeq" id="WP_148913468.1">
    <property type="nucleotide sequence ID" value="NZ_VSZS01000055.1"/>
</dbReference>
<gene>
    <name evidence="2" type="ORF">FY036_04265</name>
</gene>
<dbReference type="InterPro" id="IPR007374">
    <property type="entry name" value="ASCH_domain"/>
</dbReference>
<accession>A0A5D4H1Y9</accession>
<reference evidence="2 3" key="1">
    <citation type="submission" date="2019-08" db="EMBL/GenBank/DDBJ databases">
        <authorList>
            <person name="Seo Y.L."/>
        </authorList>
    </citation>
    <scope>NUCLEOTIDE SEQUENCE [LARGE SCALE GENOMIC DNA]</scope>
    <source>
        <strain evidence="2 3">MaA-C15</strain>
    </source>
</reference>
<comment type="caution">
    <text evidence="2">The sequence shown here is derived from an EMBL/GenBank/DDBJ whole genome shotgun (WGS) entry which is preliminary data.</text>
</comment>
<dbReference type="Proteomes" id="UP000323258">
    <property type="component" value="Unassembled WGS sequence"/>
</dbReference>